<reference evidence="1 2" key="1">
    <citation type="submission" date="2020-07" db="EMBL/GenBank/DDBJ databases">
        <title>Alkalicella. sp. LB2 genome.</title>
        <authorList>
            <person name="Postec A."/>
            <person name="Quemeneur M."/>
        </authorList>
    </citation>
    <scope>NUCLEOTIDE SEQUENCE [LARGE SCALE GENOMIC DNA]</scope>
    <source>
        <strain evidence="1 2">LB2</strain>
    </source>
</reference>
<dbReference type="InterPro" id="IPR006230">
    <property type="entry name" value="MutL"/>
</dbReference>
<dbReference type="EMBL" id="CP058559">
    <property type="protein sequence ID" value="QNO15897.1"/>
    <property type="molecule type" value="Genomic_DNA"/>
</dbReference>
<sequence length="474" mass="51945">MTKFDYLIVDIGSTYTKQRLFKNKQLVASVQSPTTIEDVQMGIDQGDKEIKASLGMQEYEVESVLASSSAAGGLKMVAMGYMSRVTAKAAKEVAMNSGAKILEIISHEDPPEYRIQIIKETDPDIVLLAGGTDFGDETSLVENAELLARCDTKAVVVIAGNIMAQKKAEQILQGANISCVRAANIMPTIHQLKVEEARDIIHKEFIKQITKARGLSALKNKITNEKIVPTPGAVLMATELLAKGTYEKEGLGEVIIVDLGGATTDVHSVIPRLSELKDEEIGLIISNEKQISHRTVEGNLGLRVSALGVLETVNPKAILKKRGLDLDNNLDLFIGYCQHLDEKPMHLPKNQVEYEFDTLLAETAVEVALKRHAGYISTNYDPITGITPGMPVGRDLRNVETLIAVGGIFAHRSKEEGERIIRNALKERGVSLLPKDPKILIDANYLLYTGGIISQVDEEYAFDVLINQFKNNRG</sequence>
<keyword evidence="2" id="KW-1185">Reference proteome</keyword>
<evidence type="ECO:0000313" key="2">
    <source>
        <dbReference type="Proteomes" id="UP000516160"/>
    </source>
</evidence>
<gene>
    <name evidence="1" type="ORF">HYG86_14525</name>
</gene>
<evidence type="ECO:0000313" key="1">
    <source>
        <dbReference type="EMBL" id="QNO15897.1"/>
    </source>
</evidence>
<organism evidence="1 2">
    <name type="scientific">Alkalicella caledoniensis</name>
    <dbReference type="NCBI Taxonomy" id="2731377"/>
    <lineage>
        <taxon>Bacteria</taxon>
        <taxon>Bacillati</taxon>
        <taxon>Bacillota</taxon>
        <taxon>Clostridia</taxon>
        <taxon>Eubacteriales</taxon>
        <taxon>Proteinivoracaceae</taxon>
        <taxon>Alkalicella</taxon>
    </lineage>
</organism>
<dbReference type="Pfam" id="PF13941">
    <property type="entry name" value="MutL"/>
    <property type="match status" value="1"/>
</dbReference>
<name>A0A7G9WB35_ALKCA</name>
<protein>
    <submittedName>
        <fullName evidence="1">Glutamate mutase L</fullName>
    </submittedName>
</protein>
<dbReference type="KEGG" id="acae:HYG86_14525"/>
<dbReference type="Proteomes" id="UP000516160">
    <property type="component" value="Chromosome"/>
</dbReference>
<dbReference type="PIRSF" id="PIRSF004729">
    <property type="entry name" value="MutL"/>
    <property type="match status" value="1"/>
</dbReference>
<dbReference type="NCBIfam" id="TIGR01319">
    <property type="entry name" value="glmL_fam"/>
    <property type="match status" value="1"/>
</dbReference>
<dbReference type="AlphaFoldDB" id="A0A7G9WB35"/>
<proteinExistence type="predicted"/>
<dbReference type="RefSeq" id="WP_213166298.1">
    <property type="nucleotide sequence ID" value="NZ_CP058559.1"/>
</dbReference>
<accession>A0A7G9WB35</accession>